<keyword evidence="7" id="KW-0547">Nucleotide-binding</keyword>
<comment type="subunit">
    <text evidence="3">Homodimer.</text>
</comment>
<dbReference type="Gene3D" id="3.30.930.10">
    <property type="entry name" value="Bira Bifunctional Protein, Domain 2"/>
    <property type="match status" value="2"/>
</dbReference>
<keyword evidence="9" id="KW-0648">Protein biosynthesis</keyword>
<evidence type="ECO:0000256" key="12">
    <source>
        <dbReference type="ARBA" id="ARBA00047671"/>
    </source>
</evidence>
<name>A0AAN7Z8G2_9PEZI</name>
<dbReference type="SUPFAM" id="SSF55681">
    <property type="entry name" value="Class II aaRS and biotin synthetases"/>
    <property type="match status" value="1"/>
</dbReference>
<dbReference type="CDD" id="cd00861">
    <property type="entry name" value="ProRS_anticodon_short"/>
    <property type="match status" value="1"/>
</dbReference>
<evidence type="ECO:0000256" key="2">
    <source>
        <dbReference type="ARBA" id="ARBA00008226"/>
    </source>
</evidence>
<keyword evidence="10" id="KW-0030">Aminoacyl-tRNA synthetase</keyword>
<evidence type="ECO:0000256" key="3">
    <source>
        <dbReference type="ARBA" id="ARBA00011738"/>
    </source>
</evidence>
<dbReference type="PRINTS" id="PR01046">
    <property type="entry name" value="TRNASYNTHPRO"/>
</dbReference>
<evidence type="ECO:0000313" key="15">
    <source>
        <dbReference type="Proteomes" id="UP001305414"/>
    </source>
</evidence>
<dbReference type="InterPro" id="IPR004154">
    <property type="entry name" value="Anticodon-bd"/>
</dbReference>
<dbReference type="InterPro" id="IPR045864">
    <property type="entry name" value="aa-tRNA-synth_II/BPL/LPL"/>
</dbReference>
<keyword evidence="5" id="KW-0963">Cytoplasm</keyword>
<reference evidence="14 15" key="1">
    <citation type="submission" date="2023-10" db="EMBL/GenBank/DDBJ databases">
        <title>Draft genome sequence of Xylaria bambusicola isolate GMP-LS, the root and basal stem rot pathogen of sugarcane in Indonesia.</title>
        <authorList>
            <person name="Selvaraj P."/>
            <person name="Muralishankar V."/>
            <person name="Muruganantham S."/>
            <person name="Sp S."/>
            <person name="Haryani S."/>
            <person name="Lau K.J.X."/>
            <person name="Naqvi N.I."/>
        </authorList>
    </citation>
    <scope>NUCLEOTIDE SEQUENCE [LARGE SCALE GENOMIC DNA]</scope>
    <source>
        <strain evidence="14">GMP-LS</strain>
    </source>
</reference>
<evidence type="ECO:0000256" key="7">
    <source>
        <dbReference type="ARBA" id="ARBA00022741"/>
    </source>
</evidence>
<evidence type="ECO:0000313" key="14">
    <source>
        <dbReference type="EMBL" id="KAK5628476.1"/>
    </source>
</evidence>
<gene>
    <name evidence="14" type="ORF">RRF57_004191</name>
</gene>
<dbReference type="InterPro" id="IPR006195">
    <property type="entry name" value="aa-tRNA-synth_II"/>
</dbReference>
<comment type="subcellular location">
    <subcellularLocation>
        <location evidence="1">Cytoplasm</location>
    </subcellularLocation>
</comment>
<evidence type="ECO:0000256" key="8">
    <source>
        <dbReference type="ARBA" id="ARBA00022840"/>
    </source>
</evidence>
<dbReference type="InterPro" id="IPR044140">
    <property type="entry name" value="ProRS_anticodon_short"/>
</dbReference>
<feature type="domain" description="Aminoacyl-transfer RNA synthetases class-II family profile" evidence="13">
    <location>
        <begin position="93"/>
        <end position="524"/>
    </location>
</feature>
<dbReference type="InterPro" id="IPR002314">
    <property type="entry name" value="aa-tRNA-synt_IIb"/>
</dbReference>
<keyword evidence="6" id="KW-0436">Ligase</keyword>
<dbReference type="EC" id="6.1.1.15" evidence="4"/>
<comment type="caution">
    <text evidence="14">The sequence shown here is derived from an EMBL/GenBank/DDBJ whole genome shotgun (WGS) entry which is preliminary data.</text>
</comment>
<dbReference type="Gene3D" id="3.40.50.800">
    <property type="entry name" value="Anticodon-binding domain"/>
    <property type="match status" value="1"/>
</dbReference>
<comment type="catalytic activity">
    <reaction evidence="12">
        <text>tRNA(Pro) + L-proline + ATP = L-prolyl-tRNA(Pro) + AMP + diphosphate</text>
        <dbReference type="Rhea" id="RHEA:14305"/>
        <dbReference type="Rhea" id="RHEA-COMP:9700"/>
        <dbReference type="Rhea" id="RHEA-COMP:9702"/>
        <dbReference type="ChEBI" id="CHEBI:30616"/>
        <dbReference type="ChEBI" id="CHEBI:33019"/>
        <dbReference type="ChEBI" id="CHEBI:60039"/>
        <dbReference type="ChEBI" id="CHEBI:78442"/>
        <dbReference type="ChEBI" id="CHEBI:78532"/>
        <dbReference type="ChEBI" id="CHEBI:456215"/>
        <dbReference type="EC" id="6.1.1.15"/>
    </reaction>
</comment>
<organism evidence="14 15">
    <name type="scientific">Xylaria bambusicola</name>
    <dbReference type="NCBI Taxonomy" id="326684"/>
    <lineage>
        <taxon>Eukaryota</taxon>
        <taxon>Fungi</taxon>
        <taxon>Dikarya</taxon>
        <taxon>Ascomycota</taxon>
        <taxon>Pezizomycotina</taxon>
        <taxon>Sordariomycetes</taxon>
        <taxon>Xylariomycetidae</taxon>
        <taxon>Xylariales</taxon>
        <taxon>Xylariaceae</taxon>
        <taxon>Xylaria</taxon>
    </lineage>
</organism>
<evidence type="ECO:0000256" key="10">
    <source>
        <dbReference type="ARBA" id="ARBA00023146"/>
    </source>
</evidence>
<dbReference type="InterPro" id="IPR036621">
    <property type="entry name" value="Anticodon-bd_dom_sf"/>
</dbReference>
<evidence type="ECO:0000256" key="4">
    <source>
        <dbReference type="ARBA" id="ARBA00012831"/>
    </source>
</evidence>
<evidence type="ECO:0000256" key="6">
    <source>
        <dbReference type="ARBA" id="ARBA00022598"/>
    </source>
</evidence>
<dbReference type="PANTHER" id="PTHR42753:SF2">
    <property type="entry name" value="PROLINE--TRNA LIGASE"/>
    <property type="match status" value="1"/>
</dbReference>
<dbReference type="GO" id="GO:0005524">
    <property type="term" value="F:ATP binding"/>
    <property type="evidence" value="ECO:0007669"/>
    <property type="project" value="UniProtKB-KW"/>
</dbReference>
<dbReference type="GO" id="GO:0006433">
    <property type="term" value="P:prolyl-tRNA aminoacylation"/>
    <property type="evidence" value="ECO:0007669"/>
    <property type="project" value="InterPro"/>
</dbReference>
<accession>A0AAN7Z8G2</accession>
<dbReference type="Pfam" id="PF00587">
    <property type="entry name" value="tRNA-synt_2b"/>
    <property type="match status" value="1"/>
</dbReference>
<comment type="similarity">
    <text evidence="2">Belongs to the class-II aminoacyl-tRNA synthetase family.</text>
</comment>
<proteinExistence type="inferred from homology"/>
<protein>
    <recommendedName>
        <fullName evidence="4">proline--tRNA ligase</fullName>
        <ecNumber evidence="4">6.1.1.15</ecNumber>
    </recommendedName>
    <alternativeName>
        <fullName evidence="11">Prolyl-tRNA synthetase</fullName>
    </alternativeName>
</protein>
<dbReference type="FunFam" id="3.30.930.10:FF:000066">
    <property type="entry name" value="Proline--tRNA ligase"/>
    <property type="match status" value="1"/>
</dbReference>
<dbReference type="GO" id="GO:0005739">
    <property type="term" value="C:mitochondrion"/>
    <property type="evidence" value="ECO:0007669"/>
    <property type="project" value="TreeGrafter"/>
</dbReference>
<dbReference type="Proteomes" id="UP001305414">
    <property type="component" value="Unassembled WGS sequence"/>
</dbReference>
<dbReference type="EMBL" id="JAWHQM010000008">
    <property type="protein sequence ID" value="KAK5628476.1"/>
    <property type="molecule type" value="Genomic_DNA"/>
</dbReference>
<evidence type="ECO:0000256" key="5">
    <source>
        <dbReference type="ARBA" id="ARBA00022490"/>
    </source>
</evidence>
<dbReference type="InterPro" id="IPR002316">
    <property type="entry name" value="Pro-tRNA-ligase_IIa"/>
</dbReference>
<evidence type="ECO:0000256" key="1">
    <source>
        <dbReference type="ARBA" id="ARBA00004496"/>
    </source>
</evidence>
<keyword evidence="15" id="KW-1185">Reference proteome</keyword>
<dbReference type="GO" id="GO:0004827">
    <property type="term" value="F:proline-tRNA ligase activity"/>
    <property type="evidence" value="ECO:0007669"/>
    <property type="project" value="UniProtKB-EC"/>
</dbReference>
<dbReference type="AlphaFoldDB" id="A0AAN7Z8G2"/>
<evidence type="ECO:0000256" key="9">
    <source>
        <dbReference type="ARBA" id="ARBA00022917"/>
    </source>
</evidence>
<dbReference type="InterPro" id="IPR050062">
    <property type="entry name" value="Pro-tRNA_synthetase"/>
</dbReference>
<evidence type="ECO:0000256" key="11">
    <source>
        <dbReference type="ARBA" id="ARBA00029731"/>
    </source>
</evidence>
<keyword evidence="8" id="KW-0067">ATP-binding</keyword>
<dbReference type="SUPFAM" id="SSF52954">
    <property type="entry name" value="Class II aaRS ABD-related"/>
    <property type="match status" value="1"/>
</dbReference>
<sequence length="629" mass="70300">MIFPLRSAPNRCVSLQRQTRILQRHHLSTVSLRSTGAPAPHLPSRFSRLSSFWLATGGITQTEGEDGHAKLIRAGYLRQSHAGIFHTLPLGERVQKKLEALIDKYMSQLGASKVSLSSISSQALWQQTNRLEGYGQELFRFSDRKEVPYILAPTHEEEITTLVAKTVKSYKSLPLRLYQIGRKYRDEIRPRHGVLRSREFVMKDLYTFDYSLPSALKTYEEARAAYSRLFDELKLPYLVAEASSGDIGGDLSHEYHLPSQIGEDNVINCTDCEYVANEELATARPTLPEDQSAIKGTDTQSSSTPVKVLRSISKDRRTLVNVWYPASFTNADINTHALKSLLPSLDSSLEDALPYWESAISPCNPSLRGQRPVLLNIIDYRLGETFASTLKADADRFPLLPHQTGTEVSMLDKQFITSSASGEPLNTIRIRDGDRCPRCPSGKLMVQKAIELGHTFHLGIKYSDTLDARIQVPSTMLEDSQPDSVKPHSMTSVPMQMGCHGIGVSRIIGAVADHLADERGLNWPRAIAPFEVVVIPGRNMEEDAMAVTHSLTESSDTSPPIDLALDDRTESFSWKLKDADLIGYPVIVILGRKWTSDRLCEVHCRRLGSTEFVPLNELQQHVNRLLAQL</sequence>
<dbReference type="PANTHER" id="PTHR42753">
    <property type="entry name" value="MITOCHONDRIAL RIBOSOME PROTEIN L39/PROLYL-TRNA LIGASE FAMILY MEMBER"/>
    <property type="match status" value="1"/>
</dbReference>
<evidence type="ECO:0000259" key="13">
    <source>
        <dbReference type="PROSITE" id="PS50862"/>
    </source>
</evidence>
<dbReference type="Pfam" id="PF03129">
    <property type="entry name" value="HGTP_anticodon"/>
    <property type="match status" value="1"/>
</dbReference>
<dbReference type="PROSITE" id="PS50862">
    <property type="entry name" value="AA_TRNA_LIGASE_II"/>
    <property type="match status" value="1"/>
</dbReference>